<comment type="subcellular location">
    <subcellularLocation>
        <location evidence="1">Cell membrane</location>
        <topology evidence="1">Peripheral membrane protein</topology>
        <orientation evidence="1">Cytoplasmic side</orientation>
    </subcellularLocation>
</comment>
<name>A0A6N9R0B0_9MICC</name>
<dbReference type="HAMAP" id="MF_00386">
    <property type="entry name" value="UPF0161_YidD"/>
    <property type="match status" value="1"/>
</dbReference>
<comment type="caution">
    <text evidence="3">The sequence shown here is derived from an EMBL/GenBank/DDBJ whole genome shotgun (WGS) entry which is preliminary data.</text>
</comment>
<dbReference type="GO" id="GO:0005886">
    <property type="term" value="C:plasma membrane"/>
    <property type="evidence" value="ECO:0007669"/>
    <property type="project" value="UniProtKB-SubCell"/>
</dbReference>
<sequence length="176" mass="19100">MPRCARRDDLPVAHAADAVTLPVQSREGGPHVTSRPSPEQLLARAPHEYNPGGGLVRTVKHLPQNLCIALLKLYRTIVSPLYGDVCRYFPSCSAYALEAFTVHGAVRGLGLSVRRLLRCHPWAAGGIDRVPSGGREFPSVASTPKIVLLNHPNLVRDHVRDCPARDDHAAQGANAR</sequence>
<dbReference type="PANTHER" id="PTHR33383:SF1">
    <property type="entry name" value="MEMBRANE PROTEIN INSERTION EFFICIENCY FACTOR-RELATED"/>
    <property type="match status" value="1"/>
</dbReference>
<dbReference type="Proteomes" id="UP000471026">
    <property type="component" value="Unassembled WGS sequence"/>
</dbReference>
<dbReference type="PANTHER" id="PTHR33383">
    <property type="entry name" value="MEMBRANE PROTEIN INSERTION EFFICIENCY FACTOR-RELATED"/>
    <property type="match status" value="1"/>
</dbReference>
<dbReference type="EMBL" id="WMHZ01000011">
    <property type="protein sequence ID" value="NDO78327.1"/>
    <property type="molecule type" value="Genomic_DNA"/>
</dbReference>
<evidence type="ECO:0000256" key="1">
    <source>
        <dbReference type="HAMAP-Rule" id="MF_00386"/>
    </source>
</evidence>
<comment type="similarity">
    <text evidence="1">Belongs to the UPF0161 family.</text>
</comment>
<reference evidence="3 4" key="1">
    <citation type="submission" date="2019-11" db="EMBL/GenBank/DDBJ databases">
        <title>Draft genome sequence of Kocuria indica DP-K7, a methyl red degrading Actinobacterium.</title>
        <authorList>
            <person name="Kumaran S."/>
            <person name="Tischler D."/>
            <person name="Ngo A.C.R."/>
            <person name="Schultes F."/>
        </authorList>
    </citation>
    <scope>NUCLEOTIDE SEQUENCE [LARGE SCALE GENOMIC DNA]</scope>
    <source>
        <strain evidence="3 4">DP-K7</strain>
    </source>
</reference>
<protein>
    <recommendedName>
        <fullName evidence="1">Putative membrane protein insertion efficiency factor</fullName>
    </recommendedName>
</protein>
<feature type="region of interest" description="Disordered" evidence="2">
    <location>
        <begin position="24"/>
        <end position="46"/>
    </location>
</feature>
<keyword evidence="1" id="KW-1003">Cell membrane</keyword>
<evidence type="ECO:0000313" key="3">
    <source>
        <dbReference type="EMBL" id="NDO78327.1"/>
    </source>
</evidence>
<evidence type="ECO:0000256" key="2">
    <source>
        <dbReference type="SAM" id="MobiDB-lite"/>
    </source>
</evidence>
<proteinExistence type="inferred from homology"/>
<comment type="function">
    <text evidence="1">Could be involved in insertion of integral membrane proteins into the membrane.</text>
</comment>
<dbReference type="AlphaFoldDB" id="A0A6N9R0B0"/>
<dbReference type="InterPro" id="IPR002696">
    <property type="entry name" value="Membr_insert_effic_factor_YidD"/>
</dbReference>
<evidence type="ECO:0000313" key="4">
    <source>
        <dbReference type="Proteomes" id="UP000471026"/>
    </source>
</evidence>
<keyword evidence="1" id="KW-0472">Membrane</keyword>
<dbReference type="NCBIfam" id="TIGR00278">
    <property type="entry name" value="membrane protein insertion efficiency factor YidD"/>
    <property type="match status" value="1"/>
</dbReference>
<dbReference type="Pfam" id="PF01809">
    <property type="entry name" value="YidD"/>
    <property type="match status" value="1"/>
</dbReference>
<organism evidence="3 4">
    <name type="scientific">Kocuria marina subsp. indica</name>
    <dbReference type="NCBI Taxonomy" id="1049583"/>
    <lineage>
        <taxon>Bacteria</taxon>
        <taxon>Bacillati</taxon>
        <taxon>Actinomycetota</taxon>
        <taxon>Actinomycetes</taxon>
        <taxon>Micrococcales</taxon>
        <taxon>Micrococcaceae</taxon>
        <taxon>Kocuria</taxon>
    </lineage>
</organism>
<gene>
    <name evidence="3" type="primary">yidD</name>
    <name evidence="3" type="ORF">GKZ75_08860</name>
</gene>
<accession>A0A6N9R0B0</accession>
<dbReference type="SMART" id="SM01234">
    <property type="entry name" value="Haemolytic"/>
    <property type="match status" value="1"/>
</dbReference>